<dbReference type="Gene3D" id="2.60.40.10">
    <property type="entry name" value="Immunoglobulins"/>
    <property type="match status" value="1"/>
</dbReference>
<keyword evidence="4" id="KW-0411">Iron-sulfur</keyword>
<dbReference type="RefSeq" id="WP_014184755.1">
    <property type="nucleotide sequence ID" value="NC_016584.1"/>
</dbReference>
<reference evidence="6 7" key="2">
    <citation type="journal article" date="2012" name="J. Bacteriol.">
        <title>Complete genome sequences of Desulfosporosinus orientis DSM765T, Desulfosporosinus youngiae DSM17734T, Desulfosporosinus meridiei DSM13257T, and Desulfosporosinus acidiphilus DSM22704T.</title>
        <authorList>
            <person name="Pester M."/>
            <person name="Brambilla E."/>
            <person name="Alazard D."/>
            <person name="Rattei T."/>
            <person name="Weinmaier T."/>
            <person name="Han J."/>
            <person name="Lucas S."/>
            <person name="Lapidus A."/>
            <person name="Cheng J.F."/>
            <person name="Goodwin L."/>
            <person name="Pitluck S."/>
            <person name="Peters L."/>
            <person name="Ovchinnikova G."/>
            <person name="Teshima H."/>
            <person name="Detter J.C."/>
            <person name="Han C.S."/>
            <person name="Tapia R."/>
            <person name="Land M.L."/>
            <person name="Hauser L."/>
            <person name="Kyrpides N.C."/>
            <person name="Ivanova N.N."/>
            <person name="Pagani I."/>
            <person name="Huntmann M."/>
            <person name="Wei C.L."/>
            <person name="Davenport K.W."/>
            <person name="Daligault H."/>
            <person name="Chain P.S."/>
            <person name="Chen A."/>
            <person name="Mavromatis K."/>
            <person name="Markowitz V."/>
            <person name="Szeto E."/>
            <person name="Mikhailova N."/>
            <person name="Pati A."/>
            <person name="Wagner M."/>
            <person name="Woyke T."/>
            <person name="Ollivier B."/>
            <person name="Klenk H.P."/>
            <person name="Spring S."/>
            <person name="Loy A."/>
        </authorList>
    </citation>
    <scope>NUCLEOTIDE SEQUENCE [LARGE SCALE GENOMIC DNA]</scope>
    <source>
        <strain evidence="7">ATCC 19365 / DSM 765 / NCIMB 8382 / VKM B-1628</strain>
    </source>
</reference>
<evidence type="ECO:0000313" key="7">
    <source>
        <dbReference type="Proteomes" id="UP000006346"/>
    </source>
</evidence>
<evidence type="ECO:0000256" key="3">
    <source>
        <dbReference type="ARBA" id="ARBA00023004"/>
    </source>
</evidence>
<dbReference type="Proteomes" id="UP000006346">
    <property type="component" value="Chromosome"/>
</dbReference>
<dbReference type="GO" id="GO:0051539">
    <property type="term" value="F:4 iron, 4 sulfur cluster binding"/>
    <property type="evidence" value="ECO:0007669"/>
    <property type="project" value="UniProtKB-KW"/>
</dbReference>
<dbReference type="Pfam" id="PF13247">
    <property type="entry name" value="Fer4_11"/>
    <property type="match status" value="1"/>
</dbReference>
<organism evidence="6 7">
    <name type="scientific">Desulfosporosinus orientis (strain ATCC 19365 / DSM 765 / NCIMB 8382 / VKM B-1628 / Singapore I)</name>
    <name type="common">Desulfotomaculum orientis</name>
    <dbReference type="NCBI Taxonomy" id="768706"/>
    <lineage>
        <taxon>Bacteria</taxon>
        <taxon>Bacillati</taxon>
        <taxon>Bacillota</taxon>
        <taxon>Clostridia</taxon>
        <taxon>Eubacteriales</taxon>
        <taxon>Desulfitobacteriaceae</taxon>
        <taxon>Desulfosporosinus</taxon>
    </lineage>
</organism>
<dbReference type="GO" id="GO:0046872">
    <property type="term" value="F:metal ion binding"/>
    <property type="evidence" value="ECO:0007669"/>
    <property type="project" value="UniProtKB-KW"/>
</dbReference>
<keyword evidence="3" id="KW-0408">Iron</keyword>
<feature type="domain" description="4Fe-4S ferredoxin-type" evidence="5">
    <location>
        <begin position="4"/>
        <end position="33"/>
    </location>
</feature>
<dbReference type="Gene3D" id="3.30.70.20">
    <property type="match status" value="2"/>
</dbReference>
<dbReference type="PANTHER" id="PTHR43177:SF3">
    <property type="entry name" value="PROTEIN NRFC HOMOLOG"/>
    <property type="match status" value="1"/>
</dbReference>
<dbReference type="STRING" id="768706.Desor_2362"/>
<accession>G7WDH7</accession>
<keyword evidence="2" id="KW-0479">Metal-binding</keyword>
<dbReference type="PATRIC" id="fig|768706.3.peg.2368"/>
<evidence type="ECO:0000313" key="6">
    <source>
        <dbReference type="EMBL" id="AET67946.1"/>
    </source>
</evidence>
<dbReference type="OrthoDB" id="9810688at2"/>
<proteinExistence type="predicted"/>
<dbReference type="InterPro" id="IPR017896">
    <property type="entry name" value="4Fe4S_Fe-S-bd"/>
</dbReference>
<keyword evidence="7" id="KW-1185">Reference proteome</keyword>
<dbReference type="InterPro" id="IPR013783">
    <property type="entry name" value="Ig-like_fold"/>
</dbReference>
<dbReference type="SUPFAM" id="SSF54862">
    <property type="entry name" value="4Fe-4S ferredoxins"/>
    <property type="match status" value="1"/>
</dbReference>
<keyword evidence="1" id="KW-0004">4Fe-4S</keyword>
<dbReference type="InterPro" id="IPR050954">
    <property type="entry name" value="ET_IronSulfur_Cluster-Binding"/>
</dbReference>
<dbReference type="CDD" id="cd10552">
    <property type="entry name" value="TH_beta_N"/>
    <property type="match status" value="1"/>
</dbReference>
<gene>
    <name evidence="6" type="ordered locus">Desor_2362</name>
</gene>
<dbReference type="EMBL" id="CP003108">
    <property type="protein sequence ID" value="AET67946.1"/>
    <property type="molecule type" value="Genomic_DNA"/>
</dbReference>
<evidence type="ECO:0000256" key="2">
    <source>
        <dbReference type="ARBA" id="ARBA00022723"/>
    </source>
</evidence>
<dbReference type="HOGENOM" id="CLU_043374_2_0_9"/>
<dbReference type="eggNOG" id="COG0437">
    <property type="taxonomic scope" value="Bacteria"/>
</dbReference>
<evidence type="ECO:0000256" key="4">
    <source>
        <dbReference type="ARBA" id="ARBA00023014"/>
    </source>
</evidence>
<dbReference type="PROSITE" id="PS51379">
    <property type="entry name" value="4FE4S_FER_2"/>
    <property type="match status" value="2"/>
</dbReference>
<protein>
    <submittedName>
        <fullName evidence="6">Fe-S-cluster-containing hydrogenase subunit</fullName>
    </submittedName>
</protein>
<dbReference type="SUPFAM" id="SSF49478">
    <property type="entry name" value="Cna protein B-type domain"/>
    <property type="match status" value="1"/>
</dbReference>
<evidence type="ECO:0000256" key="1">
    <source>
        <dbReference type="ARBA" id="ARBA00022485"/>
    </source>
</evidence>
<reference evidence="7" key="1">
    <citation type="submission" date="2011-11" db="EMBL/GenBank/DDBJ databases">
        <title>Complete sequence of Desulfosporosinus orientis DSM 765.</title>
        <authorList>
            <person name="Lucas S."/>
            <person name="Han J."/>
            <person name="Lapidus A."/>
            <person name="Cheng J.-F."/>
            <person name="Goodwin L."/>
            <person name="Pitluck S."/>
            <person name="Peters L."/>
            <person name="Ovchinnikova G."/>
            <person name="Teshima H."/>
            <person name="Detter J.C."/>
            <person name="Han C."/>
            <person name="Tapia R."/>
            <person name="Land M."/>
            <person name="Hauser L."/>
            <person name="Kyrpides N."/>
            <person name="Ivanova N."/>
            <person name="Pagani I."/>
            <person name="Pester M."/>
            <person name="Spring S."/>
            <person name="Ollivier B."/>
            <person name="Rattei T."/>
            <person name="Klenk H.-P."/>
            <person name="Wagner M."/>
            <person name="Loy A."/>
            <person name="Woyke T."/>
        </authorList>
    </citation>
    <scope>NUCLEOTIDE SEQUENCE [LARGE SCALE GENOMIC DNA]</scope>
    <source>
        <strain evidence="7">ATCC 19365 / DSM 765 / NCIMB 8382 / VKM B-1628</strain>
    </source>
</reference>
<dbReference type="PANTHER" id="PTHR43177">
    <property type="entry name" value="PROTEIN NRFC"/>
    <property type="match status" value="1"/>
</dbReference>
<dbReference type="KEGG" id="dor:Desor_2362"/>
<evidence type="ECO:0000259" key="5">
    <source>
        <dbReference type="PROSITE" id="PS51379"/>
    </source>
</evidence>
<feature type="domain" description="4Fe-4S ferredoxin-type" evidence="5">
    <location>
        <begin position="91"/>
        <end position="120"/>
    </location>
</feature>
<dbReference type="AlphaFoldDB" id="G7WDH7"/>
<name>G7WDH7_DESOD</name>
<sequence length="278" mass="31726">MKKWHLIIDVEKCEDCNNCFLACKDEHVGNDWPGYTLAQPLHGQRWMNIERRERGQYPLIDAAYRPTPCMQCSNPPCVKAGKGSISQRPDGIVQIDPVKAKGLKEVVKACPYNAIYWNEELQVPQKCTFCAHLLDEGWKQPRCVQACPTGALRAEQVEESLLNDLIESQQLEVLHPEWGTHPAVYYKNLYRFNKCFLAGSVARMHNGAEDCVQGARVKLFRDSQQLCETETDAFGDFKIDRLEENSGKYRLEIEFEGSSKRIEDIEFQASLNLGVINL</sequence>